<reference evidence="1 2" key="1">
    <citation type="submission" date="2013-12" db="EMBL/GenBank/DDBJ databases">
        <title>A Varibaculum cambriense genome reconstructed from a premature infant gut community with otherwise low bacterial novelty that shifts toward anaerobic metabolism during the third week of life.</title>
        <authorList>
            <person name="Brown C.T."/>
            <person name="Sharon I."/>
            <person name="Thomas B.C."/>
            <person name="Castelle C.J."/>
            <person name="Morowitz M.J."/>
            <person name="Banfield J.F."/>
        </authorList>
    </citation>
    <scope>NUCLEOTIDE SEQUENCE [LARGE SCALE GENOMIC DNA]</scope>
    <source>
        <strain evidence="2">DORA_11</strain>
    </source>
</reference>
<accession>W1UTG1</accession>
<evidence type="ECO:0000313" key="1">
    <source>
        <dbReference type="EMBL" id="ETI96987.1"/>
    </source>
</evidence>
<proteinExistence type="predicted"/>
<protein>
    <submittedName>
        <fullName evidence="1">Uncharacterized protein</fullName>
    </submittedName>
</protein>
<sequence length="51" mass="6203">MSQYLTEPLLYFFSYKFHYVIMKFKKDCLDLYGFSVKFLQIKVALFCFLAL</sequence>
<gene>
    <name evidence="1" type="ORF">Q619_VDC00601G0007</name>
</gene>
<comment type="caution">
    <text evidence="1">The sequence shown here is derived from an EMBL/GenBank/DDBJ whole genome shotgun (WGS) entry which is preliminary data.</text>
</comment>
<dbReference type="AlphaFoldDB" id="W1UTG1"/>
<dbReference type="EMBL" id="AZMJ01000601">
    <property type="protein sequence ID" value="ETI96987.1"/>
    <property type="molecule type" value="Genomic_DNA"/>
</dbReference>
<name>W1UTG1_9FIRM</name>
<organism evidence="1 2">
    <name type="scientific">Veillonella dispar DORA_11</name>
    <dbReference type="NCBI Taxonomy" id="1403949"/>
    <lineage>
        <taxon>Bacteria</taxon>
        <taxon>Bacillati</taxon>
        <taxon>Bacillota</taxon>
        <taxon>Negativicutes</taxon>
        <taxon>Veillonellales</taxon>
        <taxon>Veillonellaceae</taxon>
        <taxon>Veillonella</taxon>
    </lineage>
</organism>
<evidence type="ECO:0000313" key="2">
    <source>
        <dbReference type="Proteomes" id="UP000018855"/>
    </source>
</evidence>
<dbReference type="Proteomes" id="UP000018855">
    <property type="component" value="Unassembled WGS sequence"/>
</dbReference>